<keyword evidence="4" id="KW-1185">Reference proteome</keyword>
<proteinExistence type="inferred from homology"/>
<dbReference type="InterPro" id="IPR001254">
    <property type="entry name" value="Trypsin_dom"/>
</dbReference>
<dbReference type="GO" id="GO:0006508">
    <property type="term" value="P:proteolysis"/>
    <property type="evidence" value="ECO:0007669"/>
    <property type="project" value="InterPro"/>
</dbReference>
<reference evidence="5" key="1">
    <citation type="submission" date="2017-02" db="UniProtKB">
        <authorList>
            <consortium name="WormBaseParasite"/>
        </authorList>
    </citation>
    <scope>IDENTIFICATION</scope>
</reference>
<dbReference type="Gene3D" id="2.40.10.10">
    <property type="entry name" value="Trypsin-like serine proteases"/>
    <property type="match status" value="1"/>
</dbReference>
<feature type="domain" description="Peptidase S1" evidence="3">
    <location>
        <begin position="30"/>
        <end position="284"/>
    </location>
</feature>
<dbReference type="InterPro" id="IPR009003">
    <property type="entry name" value="Peptidase_S1_PA"/>
</dbReference>
<name>A0A0N4ZB87_PARTI</name>
<dbReference type="PROSITE" id="PS50240">
    <property type="entry name" value="TRYPSIN_DOM"/>
    <property type="match status" value="1"/>
</dbReference>
<dbReference type="SMART" id="SM00020">
    <property type="entry name" value="Tryp_SPc"/>
    <property type="match status" value="1"/>
</dbReference>
<evidence type="ECO:0000313" key="5">
    <source>
        <dbReference type="WBParaSite" id="PTRK_0000480000.1"/>
    </source>
</evidence>
<comment type="similarity">
    <text evidence="2">Belongs to the peptidase S1 family. CLIP subfamily.</text>
</comment>
<evidence type="ECO:0000259" key="3">
    <source>
        <dbReference type="PROSITE" id="PS50240"/>
    </source>
</evidence>
<dbReference type="SUPFAM" id="SSF50494">
    <property type="entry name" value="Trypsin-like serine proteases"/>
    <property type="match status" value="1"/>
</dbReference>
<dbReference type="Proteomes" id="UP000038045">
    <property type="component" value="Unplaced"/>
</dbReference>
<dbReference type="Pfam" id="PF00089">
    <property type="entry name" value="Trypsin"/>
    <property type="match status" value="1"/>
</dbReference>
<dbReference type="WBParaSite" id="PTRK_0000480000.1">
    <property type="protein sequence ID" value="PTRK_0000480000.1"/>
    <property type="gene ID" value="PTRK_0000480000"/>
</dbReference>
<dbReference type="InterPro" id="IPR043504">
    <property type="entry name" value="Peptidase_S1_PA_chymotrypsin"/>
</dbReference>
<protein>
    <submittedName>
        <fullName evidence="5">Peptidase S1 domain-containing protein</fullName>
    </submittedName>
</protein>
<evidence type="ECO:0000256" key="2">
    <source>
        <dbReference type="ARBA" id="ARBA00024195"/>
    </source>
</evidence>
<dbReference type="AlphaFoldDB" id="A0A0N4ZB87"/>
<keyword evidence="1" id="KW-1015">Disulfide bond</keyword>
<organism evidence="4 5">
    <name type="scientific">Parastrongyloides trichosuri</name>
    <name type="common">Possum-specific nematode worm</name>
    <dbReference type="NCBI Taxonomy" id="131310"/>
    <lineage>
        <taxon>Eukaryota</taxon>
        <taxon>Metazoa</taxon>
        <taxon>Ecdysozoa</taxon>
        <taxon>Nematoda</taxon>
        <taxon>Chromadorea</taxon>
        <taxon>Rhabditida</taxon>
        <taxon>Tylenchina</taxon>
        <taxon>Panagrolaimomorpha</taxon>
        <taxon>Strongyloidoidea</taxon>
        <taxon>Strongyloididae</taxon>
        <taxon>Parastrongyloides</taxon>
    </lineage>
</organism>
<dbReference type="InterPro" id="IPR051487">
    <property type="entry name" value="Ser/Thr_Proteases_Immune/Dev"/>
</dbReference>
<accession>A0A0N4ZB87</accession>
<sequence length="286" mass="32492">MVKAYDKQSWIYDSVNCGKANIETKHNKILISNSIYEIPEDSAIQFSVGIRGHGRLCSGTLISFKHILTSAHCITNISIKNVDLIINDTCIQDHLNICTPSLGRIIKKIHKVYIPQDYNLTHKRIGDIAVLEINNIDKNLHHVCLPIKSFHHHLNYTNFHNNSDISKILFGFGLKSIYNTTGKIKKGKVLRILRLPNISGKRSGKTLDSENYTNELWYFNASKNYSIYHGDSGGGNIANIFQEKWFIYGVTKGVISGDSHRNFPKQGFCINVIRYVNFIENVILNN</sequence>
<evidence type="ECO:0000313" key="4">
    <source>
        <dbReference type="Proteomes" id="UP000038045"/>
    </source>
</evidence>
<dbReference type="GO" id="GO:0004252">
    <property type="term" value="F:serine-type endopeptidase activity"/>
    <property type="evidence" value="ECO:0007669"/>
    <property type="project" value="InterPro"/>
</dbReference>
<dbReference type="PANTHER" id="PTHR24256">
    <property type="entry name" value="TRYPTASE-RELATED"/>
    <property type="match status" value="1"/>
</dbReference>
<evidence type="ECO:0000256" key="1">
    <source>
        <dbReference type="ARBA" id="ARBA00023157"/>
    </source>
</evidence>